<organism evidence="3 4">
    <name type="scientific">Nocardioides nanhaiensis</name>
    <dbReference type="NCBI Taxonomy" id="1476871"/>
    <lineage>
        <taxon>Bacteria</taxon>
        <taxon>Bacillati</taxon>
        <taxon>Actinomycetota</taxon>
        <taxon>Actinomycetes</taxon>
        <taxon>Propionibacteriales</taxon>
        <taxon>Nocardioidaceae</taxon>
        <taxon>Nocardioides</taxon>
    </lineage>
</organism>
<dbReference type="Pfam" id="PF13559">
    <property type="entry name" value="DUF4129"/>
    <property type="match status" value="1"/>
</dbReference>
<reference evidence="4" key="1">
    <citation type="journal article" date="2019" name="Int. J. Syst. Evol. Microbiol.">
        <title>The Global Catalogue of Microorganisms (GCM) 10K type strain sequencing project: providing services to taxonomists for standard genome sequencing and annotation.</title>
        <authorList>
            <consortium name="The Broad Institute Genomics Platform"/>
            <consortium name="The Broad Institute Genome Sequencing Center for Infectious Disease"/>
            <person name="Wu L."/>
            <person name="Ma J."/>
        </authorList>
    </citation>
    <scope>NUCLEOTIDE SEQUENCE [LARGE SCALE GENOMIC DNA]</scope>
    <source>
        <strain evidence="4">JCM 18127</strain>
    </source>
</reference>
<gene>
    <name evidence="3" type="ORF">GCM10023226_09220</name>
</gene>
<protein>
    <submittedName>
        <fullName evidence="3">DUF4129 domain-containing protein</fullName>
    </submittedName>
</protein>
<dbReference type="EMBL" id="BAABIM010000001">
    <property type="protein sequence ID" value="GAA4674230.1"/>
    <property type="molecule type" value="Genomic_DNA"/>
</dbReference>
<keyword evidence="1" id="KW-1133">Transmembrane helix</keyword>
<keyword evidence="1" id="KW-0812">Transmembrane</keyword>
<keyword evidence="1" id="KW-0472">Membrane</keyword>
<evidence type="ECO:0000313" key="4">
    <source>
        <dbReference type="Proteomes" id="UP001500621"/>
    </source>
</evidence>
<evidence type="ECO:0000313" key="3">
    <source>
        <dbReference type="EMBL" id="GAA4674230.1"/>
    </source>
</evidence>
<keyword evidence="4" id="KW-1185">Reference proteome</keyword>
<accession>A0ABP8VX00</accession>
<feature type="domain" description="Protein-glutamine gamma-glutamyltransferase-like C-terminal" evidence="2">
    <location>
        <begin position="125"/>
        <end position="189"/>
    </location>
</feature>
<proteinExistence type="predicted"/>
<sequence>MPLTPTPDEARSELRRELLRPEYNDENLLDRVLRWVERRLDAALDVASSAPPLTTLAAMLVLAGLVAAAAWLVSRQRSSARQESRAGSVLGEERATAAQLRRRAEEALAQERYAEAVVEGFRALALRQVERGLVEDAPGLTAQDVARALAAEFPDRAHAVGAGARLFDEVLYGDREATLPQATEVLALDDELAVAR</sequence>
<dbReference type="Proteomes" id="UP001500621">
    <property type="component" value="Unassembled WGS sequence"/>
</dbReference>
<comment type="caution">
    <text evidence="3">The sequence shown here is derived from an EMBL/GenBank/DDBJ whole genome shotgun (WGS) entry which is preliminary data.</text>
</comment>
<evidence type="ECO:0000259" key="2">
    <source>
        <dbReference type="Pfam" id="PF13559"/>
    </source>
</evidence>
<name>A0ABP8VX00_9ACTN</name>
<dbReference type="InterPro" id="IPR025403">
    <property type="entry name" value="TgpA-like_C"/>
</dbReference>
<feature type="transmembrane region" description="Helical" evidence="1">
    <location>
        <begin position="53"/>
        <end position="73"/>
    </location>
</feature>
<evidence type="ECO:0000256" key="1">
    <source>
        <dbReference type="SAM" id="Phobius"/>
    </source>
</evidence>